<comment type="caution">
    <text evidence="2">The sequence shown here is derived from an EMBL/GenBank/DDBJ whole genome shotgun (WGS) entry which is preliminary data.</text>
</comment>
<dbReference type="EMBL" id="BARW01007537">
    <property type="protein sequence ID" value="GAI87886.1"/>
    <property type="molecule type" value="Genomic_DNA"/>
</dbReference>
<name>X1T906_9ZZZZ</name>
<feature type="region of interest" description="Disordered" evidence="1">
    <location>
        <begin position="1"/>
        <end position="25"/>
    </location>
</feature>
<feature type="non-terminal residue" evidence="2">
    <location>
        <position position="81"/>
    </location>
</feature>
<dbReference type="AlphaFoldDB" id="X1T906"/>
<feature type="compositionally biased region" description="Basic and acidic residues" evidence="1">
    <location>
        <begin position="1"/>
        <end position="15"/>
    </location>
</feature>
<evidence type="ECO:0000256" key="1">
    <source>
        <dbReference type="SAM" id="MobiDB-lite"/>
    </source>
</evidence>
<proteinExistence type="predicted"/>
<evidence type="ECO:0000313" key="2">
    <source>
        <dbReference type="EMBL" id="GAI87886.1"/>
    </source>
</evidence>
<reference evidence="2" key="1">
    <citation type="journal article" date="2014" name="Front. Microbiol.">
        <title>High frequency of phylogenetically diverse reductive dehalogenase-homologous genes in deep subseafloor sedimentary metagenomes.</title>
        <authorList>
            <person name="Kawai M."/>
            <person name="Futagami T."/>
            <person name="Toyoda A."/>
            <person name="Takaki Y."/>
            <person name="Nishi S."/>
            <person name="Hori S."/>
            <person name="Arai W."/>
            <person name="Tsubouchi T."/>
            <person name="Morono Y."/>
            <person name="Uchiyama I."/>
            <person name="Ito T."/>
            <person name="Fujiyama A."/>
            <person name="Inagaki F."/>
            <person name="Takami H."/>
        </authorList>
    </citation>
    <scope>NUCLEOTIDE SEQUENCE</scope>
    <source>
        <strain evidence="2">Expedition CK06-06</strain>
    </source>
</reference>
<organism evidence="2">
    <name type="scientific">marine sediment metagenome</name>
    <dbReference type="NCBI Taxonomy" id="412755"/>
    <lineage>
        <taxon>unclassified sequences</taxon>
        <taxon>metagenomes</taxon>
        <taxon>ecological metagenomes</taxon>
    </lineage>
</organism>
<accession>X1T906</accession>
<gene>
    <name evidence="2" type="ORF">S12H4_15657</name>
</gene>
<protein>
    <submittedName>
        <fullName evidence="2">Uncharacterized protein</fullName>
    </submittedName>
</protein>
<sequence>MSEQEQSKEVVKVEPGDVAETEPGQLTEVERQVVFHETVKDAFMLDIERQEGLEPGHSVRARVKRDDETGKKTVLSVGFPD</sequence>